<evidence type="ECO:0000313" key="2">
    <source>
        <dbReference type="EMBL" id="ORD98984.1"/>
    </source>
</evidence>
<comment type="caution">
    <text evidence="2">The sequence shown here is derived from an EMBL/GenBank/DDBJ whole genome shotgun (WGS) entry which is preliminary data.</text>
</comment>
<evidence type="ECO:0000256" key="1">
    <source>
        <dbReference type="SAM" id="Phobius"/>
    </source>
</evidence>
<proteinExistence type="predicted"/>
<dbReference type="VEuPathDB" id="MicrosporidiaDB:A0H76_1600"/>
<keyword evidence="1" id="KW-0472">Membrane</keyword>
<dbReference type="AlphaFoldDB" id="A0A1X0QH50"/>
<keyword evidence="1" id="KW-0812">Transmembrane</keyword>
<gene>
    <name evidence="2" type="ORF">A0H76_1600</name>
</gene>
<evidence type="ECO:0000313" key="3">
    <source>
        <dbReference type="Proteomes" id="UP000192501"/>
    </source>
</evidence>
<feature type="transmembrane region" description="Helical" evidence="1">
    <location>
        <begin position="33"/>
        <end position="53"/>
    </location>
</feature>
<name>A0A1X0QH50_9MICR</name>
<dbReference type="EMBL" id="LTAI01000348">
    <property type="protein sequence ID" value="ORD98984.1"/>
    <property type="molecule type" value="Genomic_DNA"/>
</dbReference>
<protein>
    <submittedName>
        <fullName evidence="2">Uncharacterized protein</fullName>
    </submittedName>
</protein>
<sequence>MLELKIVKDEETDLSVENLDFEEEDNNYSTEKMFWFTIPLIMLISIVIFVLLLNKMMSKLMDNSNDYIDLDLSKKTDLGGSKVFHVSDENKELILKGNPDERIIVIRNNFYDKLVQSGHTIYKKTKVFSNLVYETIKNISDFFLNMFFRC</sequence>
<dbReference type="Proteomes" id="UP000192501">
    <property type="component" value="Unassembled WGS sequence"/>
</dbReference>
<keyword evidence="1" id="KW-1133">Transmembrane helix</keyword>
<organism evidence="2 3">
    <name type="scientific">Hepatospora eriocheir</name>
    <dbReference type="NCBI Taxonomy" id="1081669"/>
    <lineage>
        <taxon>Eukaryota</taxon>
        <taxon>Fungi</taxon>
        <taxon>Fungi incertae sedis</taxon>
        <taxon>Microsporidia</taxon>
        <taxon>Hepatosporidae</taxon>
        <taxon>Hepatospora</taxon>
    </lineage>
</organism>
<reference evidence="2 3" key="1">
    <citation type="journal article" date="2017" name="Environ. Microbiol.">
        <title>Decay of the glycolytic pathway and adaptation to intranuclear parasitism within Enterocytozoonidae microsporidia.</title>
        <authorList>
            <person name="Wiredu Boakye D."/>
            <person name="Jaroenlak P."/>
            <person name="Prachumwat A."/>
            <person name="Williams T.A."/>
            <person name="Bateman K.S."/>
            <person name="Itsathitphaisarn O."/>
            <person name="Sritunyalucksana K."/>
            <person name="Paszkiewicz K.H."/>
            <person name="Moore K.A."/>
            <person name="Stentiford G.D."/>
            <person name="Williams B.A."/>
        </authorList>
    </citation>
    <scope>NUCLEOTIDE SEQUENCE [LARGE SCALE GENOMIC DNA]</scope>
    <source>
        <strain evidence="3">canceri</strain>
    </source>
</reference>
<accession>A0A1X0QH50</accession>